<feature type="transmembrane region" description="Helical" evidence="2">
    <location>
        <begin position="184"/>
        <end position="203"/>
    </location>
</feature>
<keyword evidence="3" id="KW-0732">Signal</keyword>
<feature type="region of interest" description="Disordered" evidence="1">
    <location>
        <begin position="346"/>
        <end position="377"/>
    </location>
</feature>
<keyword evidence="5" id="KW-1185">Reference proteome</keyword>
<protein>
    <submittedName>
        <fullName evidence="4">Uncharacterized protein</fullName>
    </submittedName>
</protein>
<dbReference type="STRING" id="645134.A0A0L0HAI0"/>
<dbReference type="AlphaFoldDB" id="A0A0L0HAI0"/>
<feature type="transmembrane region" description="Helical" evidence="2">
    <location>
        <begin position="35"/>
        <end position="58"/>
    </location>
</feature>
<dbReference type="RefSeq" id="XP_016606197.1">
    <property type="nucleotide sequence ID" value="XM_016754762.1"/>
</dbReference>
<feature type="compositionally biased region" description="Polar residues" evidence="1">
    <location>
        <begin position="357"/>
        <end position="377"/>
    </location>
</feature>
<dbReference type="PANTHER" id="PTHR39470:SF1">
    <property type="entry name" value="CHORISMATE SYNTHASE PROTEIN"/>
    <property type="match status" value="1"/>
</dbReference>
<evidence type="ECO:0000313" key="5">
    <source>
        <dbReference type="Proteomes" id="UP000053201"/>
    </source>
</evidence>
<feature type="transmembrane region" description="Helical" evidence="2">
    <location>
        <begin position="151"/>
        <end position="172"/>
    </location>
</feature>
<sequence>MSWLNVALWVGLPFLISKAREYFKKTTPRPPRPKTSLDTFSTFFLVFVACANILVATIPSQNLLRDLRVHPESPSFVVRNNFRQYMSAKFPGWTQEGAYDLRQADPATRDRVEELERLYELLKSTDNRRMYLRYGHDAFTKCNWCVEPSDFMIYIVPSLVLSYAMTMVFIGLGTLTWRKTQWRTYGAVALTGIAVVDAYVIFLSEAALVDRHGVSSSLYDTMYGWRRWSFAALALAAAFIDKKDEWTEADILKDVLAKNQVIYNRAQAFRLARAATLSDGTLRRKFMEHYKEKEVLNDAVSRDLEYKETREKVLQKYNLNQLITEAQALCEHIVQAAIDEGVVSGVDRRETDASEEGTASSDAPVSEPTPTAANKRK</sequence>
<feature type="transmembrane region" description="Helical" evidence="2">
    <location>
        <begin position="223"/>
        <end position="240"/>
    </location>
</feature>
<keyword evidence="2" id="KW-0472">Membrane</keyword>
<dbReference type="PANTHER" id="PTHR39470">
    <property type="entry name" value="CHROMOSOME 10, WHOLE GENOME SHOTGUN SEQUENCE"/>
    <property type="match status" value="1"/>
</dbReference>
<evidence type="ECO:0000256" key="3">
    <source>
        <dbReference type="SAM" id="SignalP"/>
    </source>
</evidence>
<feature type="signal peptide" evidence="3">
    <location>
        <begin position="1"/>
        <end position="19"/>
    </location>
</feature>
<proteinExistence type="predicted"/>
<organism evidence="4 5">
    <name type="scientific">Spizellomyces punctatus (strain DAOM BR117)</name>
    <dbReference type="NCBI Taxonomy" id="645134"/>
    <lineage>
        <taxon>Eukaryota</taxon>
        <taxon>Fungi</taxon>
        <taxon>Fungi incertae sedis</taxon>
        <taxon>Chytridiomycota</taxon>
        <taxon>Chytridiomycota incertae sedis</taxon>
        <taxon>Chytridiomycetes</taxon>
        <taxon>Spizellomycetales</taxon>
        <taxon>Spizellomycetaceae</taxon>
        <taxon>Spizellomyces</taxon>
    </lineage>
</organism>
<feature type="chain" id="PRO_5005539905" evidence="3">
    <location>
        <begin position="20"/>
        <end position="377"/>
    </location>
</feature>
<dbReference type="EMBL" id="KQ257461">
    <property type="protein sequence ID" value="KNC98157.1"/>
    <property type="molecule type" value="Genomic_DNA"/>
</dbReference>
<evidence type="ECO:0000256" key="2">
    <source>
        <dbReference type="SAM" id="Phobius"/>
    </source>
</evidence>
<dbReference type="Proteomes" id="UP000053201">
    <property type="component" value="Unassembled WGS sequence"/>
</dbReference>
<dbReference type="OrthoDB" id="4218123at2759"/>
<evidence type="ECO:0000256" key="1">
    <source>
        <dbReference type="SAM" id="MobiDB-lite"/>
    </source>
</evidence>
<dbReference type="VEuPathDB" id="FungiDB:SPPG_06561"/>
<dbReference type="GeneID" id="27689854"/>
<keyword evidence="2" id="KW-0812">Transmembrane</keyword>
<accession>A0A0L0HAI0</accession>
<dbReference type="InParanoid" id="A0A0L0HAI0"/>
<reference evidence="4 5" key="1">
    <citation type="submission" date="2009-08" db="EMBL/GenBank/DDBJ databases">
        <title>The Genome Sequence of Spizellomyces punctatus strain DAOM BR117.</title>
        <authorList>
            <consortium name="The Broad Institute Genome Sequencing Platform"/>
            <person name="Russ C."/>
            <person name="Cuomo C."/>
            <person name="Shea T."/>
            <person name="Young S.K."/>
            <person name="Zeng Q."/>
            <person name="Koehrsen M."/>
            <person name="Haas B."/>
            <person name="Borodovsky M."/>
            <person name="Guigo R."/>
            <person name="Alvarado L."/>
            <person name="Berlin A."/>
            <person name="Bochicchio J."/>
            <person name="Borenstein D."/>
            <person name="Chapman S."/>
            <person name="Chen Z."/>
            <person name="Engels R."/>
            <person name="Freedman E."/>
            <person name="Gellesch M."/>
            <person name="Goldberg J."/>
            <person name="Griggs A."/>
            <person name="Gujja S."/>
            <person name="Heiman D."/>
            <person name="Hepburn T."/>
            <person name="Howarth C."/>
            <person name="Jen D."/>
            <person name="Larson L."/>
            <person name="Lewis B."/>
            <person name="Mehta T."/>
            <person name="Park D."/>
            <person name="Pearson M."/>
            <person name="Roberts A."/>
            <person name="Saif S."/>
            <person name="Shenoy N."/>
            <person name="Sisk P."/>
            <person name="Stolte C."/>
            <person name="Sykes S."/>
            <person name="Thomson T."/>
            <person name="Walk T."/>
            <person name="White J."/>
            <person name="Yandava C."/>
            <person name="Burger G."/>
            <person name="Gray M.W."/>
            <person name="Holland P.W.H."/>
            <person name="King N."/>
            <person name="Lang F.B.F."/>
            <person name="Roger A.J."/>
            <person name="Ruiz-Trillo I."/>
            <person name="Lander E."/>
            <person name="Nusbaum C."/>
        </authorList>
    </citation>
    <scope>NUCLEOTIDE SEQUENCE [LARGE SCALE GENOMIC DNA]</scope>
    <source>
        <strain evidence="4 5">DAOM BR117</strain>
    </source>
</reference>
<dbReference type="eggNOG" id="ENOG502S687">
    <property type="taxonomic scope" value="Eukaryota"/>
</dbReference>
<keyword evidence="2" id="KW-1133">Transmembrane helix</keyword>
<evidence type="ECO:0000313" key="4">
    <source>
        <dbReference type="EMBL" id="KNC98157.1"/>
    </source>
</evidence>
<gene>
    <name evidence="4" type="ORF">SPPG_06561</name>
</gene>
<name>A0A0L0HAI0_SPIPD</name>